<protein>
    <submittedName>
        <fullName evidence="1">Uncharacterized protein</fullName>
    </submittedName>
</protein>
<name>A0ABW0EJG5_9PSEU</name>
<keyword evidence="2" id="KW-1185">Reference proteome</keyword>
<evidence type="ECO:0000313" key="1">
    <source>
        <dbReference type="EMBL" id="MFC5286306.1"/>
    </source>
</evidence>
<dbReference type="EMBL" id="JBHSKF010000002">
    <property type="protein sequence ID" value="MFC5286306.1"/>
    <property type="molecule type" value="Genomic_DNA"/>
</dbReference>
<dbReference type="RefSeq" id="WP_378244124.1">
    <property type="nucleotide sequence ID" value="NZ_JBHSKF010000002.1"/>
</dbReference>
<sequence>MRWLVVPVALFVAACSQPSVGTEESADGRDPAAVVAALRPLDPCALIGGGERLGPHRCTADGAFTGDALRVDIGVWDDPATPVTGERLDLAGSLGLRRKFDDSCVVDLPAGADLVIRFTYQGSSAGTACTEVTEAATAAVTALADPPRVAAPHLDACTALTRSGADLGDLAVRFSEVQHGLDLCQARADVEGGWETRYSVQLLDGDVRPGGATVAGAAVEVRETGDSCEYTWSVQPGVLLRLSAPDCAETETLATTLVPIAADPADAVEPQHPITLPAAG</sequence>
<accession>A0ABW0EJG5</accession>
<dbReference type="Proteomes" id="UP001596157">
    <property type="component" value="Unassembled WGS sequence"/>
</dbReference>
<proteinExistence type="predicted"/>
<organism evidence="1 2">
    <name type="scientific">Actinokineospora guangxiensis</name>
    <dbReference type="NCBI Taxonomy" id="1490288"/>
    <lineage>
        <taxon>Bacteria</taxon>
        <taxon>Bacillati</taxon>
        <taxon>Actinomycetota</taxon>
        <taxon>Actinomycetes</taxon>
        <taxon>Pseudonocardiales</taxon>
        <taxon>Pseudonocardiaceae</taxon>
        <taxon>Actinokineospora</taxon>
    </lineage>
</organism>
<evidence type="ECO:0000313" key="2">
    <source>
        <dbReference type="Proteomes" id="UP001596157"/>
    </source>
</evidence>
<comment type="caution">
    <text evidence="1">The sequence shown here is derived from an EMBL/GenBank/DDBJ whole genome shotgun (WGS) entry which is preliminary data.</text>
</comment>
<dbReference type="PROSITE" id="PS51257">
    <property type="entry name" value="PROKAR_LIPOPROTEIN"/>
    <property type="match status" value="1"/>
</dbReference>
<reference evidence="2" key="1">
    <citation type="journal article" date="2019" name="Int. J. Syst. Evol. Microbiol.">
        <title>The Global Catalogue of Microorganisms (GCM) 10K type strain sequencing project: providing services to taxonomists for standard genome sequencing and annotation.</title>
        <authorList>
            <consortium name="The Broad Institute Genomics Platform"/>
            <consortium name="The Broad Institute Genome Sequencing Center for Infectious Disease"/>
            <person name="Wu L."/>
            <person name="Ma J."/>
        </authorList>
    </citation>
    <scope>NUCLEOTIDE SEQUENCE [LARGE SCALE GENOMIC DNA]</scope>
    <source>
        <strain evidence="2">CCUG 59778</strain>
    </source>
</reference>
<gene>
    <name evidence="1" type="ORF">ACFPM7_04525</name>
</gene>